<keyword evidence="10 19" id="KW-0256">Endoplasmic reticulum</keyword>
<dbReference type="PROSITE" id="PS50919">
    <property type="entry name" value="MIR"/>
    <property type="match status" value="2"/>
</dbReference>
<feature type="transmembrane region" description="Helical" evidence="19">
    <location>
        <begin position="2341"/>
        <end position="2363"/>
    </location>
</feature>
<evidence type="ECO:0000256" key="6">
    <source>
        <dbReference type="ARBA" id="ARBA00022568"/>
    </source>
</evidence>
<keyword evidence="19" id="KW-0106">Calcium</keyword>
<evidence type="ECO:0000256" key="10">
    <source>
        <dbReference type="ARBA" id="ARBA00022824"/>
    </source>
</evidence>
<protein>
    <recommendedName>
        <fullName evidence="19">Inositol 1,4,5-trisphosphate receptor</fullName>
    </recommendedName>
</protein>
<dbReference type="Pfam" id="PF01365">
    <property type="entry name" value="RYDR_ITPR"/>
    <property type="match status" value="3"/>
</dbReference>
<evidence type="ECO:0000256" key="13">
    <source>
        <dbReference type="ARBA" id="ARBA00023136"/>
    </source>
</evidence>
<organism evidence="23 24">
    <name type="scientific">Hipposideros armiger</name>
    <name type="common">Great Himalayan leaf-nosed bat</name>
    <dbReference type="NCBI Taxonomy" id="186990"/>
    <lineage>
        <taxon>Eukaryota</taxon>
        <taxon>Metazoa</taxon>
        <taxon>Chordata</taxon>
        <taxon>Craniata</taxon>
        <taxon>Vertebrata</taxon>
        <taxon>Euteleostomi</taxon>
        <taxon>Mammalia</taxon>
        <taxon>Eutheria</taxon>
        <taxon>Laurasiatheria</taxon>
        <taxon>Chiroptera</taxon>
        <taxon>Yinpterochiroptera</taxon>
        <taxon>Rhinolophoidea</taxon>
        <taxon>Hipposideridae</taxon>
        <taxon>Hipposideros</taxon>
    </lineage>
</organism>
<dbReference type="GO" id="GO:0051209">
    <property type="term" value="P:release of sequestered calcium ion into cytosol"/>
    <property type="evidence" value="ECO:0007669"/>
    <property type="project" value="UniProtKB-UniRule"/>
</dbReference>
<dbReference type="InterPro" id="IPR000493">
    <property type="entry name" value="InsP3_rcpt"/>
</dbReference>
<evidence type="ECO:0000256" key="11">
    <source>
        <dbReference type="ARBA" id="ARBA00022989"/>
    </source>
</evidence>
<dbReference type="GeneID" id="109392407"/>
<evidence type="ECO:0000256" key="16">
    <source>
        <dbReference type="ARBA" id="ARBA00023303"/>
    </source>
</evidence>
<dbReference type="KEGG" id="hai:109392407"/>
<dbReference type="GO" id="GO:0005220">
    <property type="term" value="F:inositol 1,4,5-trisphosphate-gated calcium channel activity"/>
    <property type="evidence" value="ECO:0007669"/>
    <property type="project" value="UniProtKB-UniRule"/>
</dbReference>
<dbReference type="SUPFAM" id="SSF100909">
    <property type="entry name" value="IP3 receptor type 1 binding core, domain 2"/>
    <property type="match status" value="3"/>
</dbReference>
<dbReference type="InterPro" id="IPR035910">
    <property type="entry name" value="RyR/IP3R_RIH_dom_sf"/>
</dbReference>
<evidence type="ECO:0000256" key="9">
    <source>
        <dbReference type="ARBA" id="ARBA00022737"/>
    </source>
</evidence>
<dbReference type="FunFam" id="2.80.10.50:FF:000002">
    <property type="entry name" value="Inositol 1,4,5-trisphosphate receptor type 2"/>
    <property type="match status" value="1"/>
</dbReference>
<feature type="transmembrane region" description="Helical" evidence="19">
    <location>
        <begin position="2210"/>
        <end position="2228"/>
    </location>
</feature>
<evidence type="ECO:0000256" key="18">
    <source>
        <dbReference type="ARBA" id="ARBA00036634"/>
    </source>
</evidence>
<dbReference type="Pfam" id="PF00520">
    <property type="entry name" value="Ion_trans"/>
    <property type="match status" value="1"/>
</dbReference>
<evidence type="ECO:0000256" key="19">
    <source>
        <dbReference type="RuleBase" id="RU368044"/>
    </source>
</evidence>
<dbReference type="SUPFAM" id="SSF82109">
    <property type="entry name" value="MIR domain"/>
    <property type="match status" value="2"/>
</dbReference>
<dbReference type="PANTHER" id="PTHR45816">
    <property type="entry name" value="MIR DOMAIN-CONTAINING PROTEIN"/>
    <property type="match status" value="1"/>
</dbReference>
<keyword evidence="12 19" id="KW-0406">Ion transport</keyword>
<accession>A0A8B7SUD7</accession>
<feature type="transmembrane region" description="Helical" evidence="19">
    <location>
        <begin position="2296"/>
        <end position="2321"/>
    </location>
</feature>
<dbReference type="InterPro" id="IPR036300">
    <property type="entry name" value="MIR_dom_sf"/>
</dbReference>
<keyword evidence="8 19" id="KW-0812">Transmembrane</keyword>
<feature type="transmembrane region" description="Helical" evidence="19">
    <location>
        <begin position="2470"/>
        <end position="2493"/>
    </location>
</feature>
<keyword evidence="11 19" id="KW-1133">Transmembrane helix</keyword>
<dbReference type="Pfam" id="PF02815">
    <property type="entry name" value="MIR"/>
    <property type="match status" value="1"/>
</dbReference>
<dbReference type="RefSeq" id="XP_019516379.1">
    <property type="nucleotide sequence ID" value="XM_019660834.1"/>
</dbReference>
<keyword evidence="20" id="KW-0175">Coiled coil</keyword>
<dbReference type="GO" id="GO:0070679">
    <property type="term" value="F:inositol 1,4,5 trisphosphate binding"/>
    <property type="evidence" value="ECO:0007669"/>
    <property type="project" value="UniProtKB-UniRule"/>
</dbReference>
<evidence type="ECO:0000256" key="3">
    <source>
        <dbReference type="ARBA" id="ARBA00009453"/>
    </source>
</evidence>
<evidence type="ECO:0000259" key="22">
    <source>
        <dbReference type="PROSITE" id="PS50919"/>
    </source>
</evidence>
<dbReference type="Proteomes" id="UP000694851">
    <property type="component" value="Unplaced"/>
</dbReference>
<evidence type="ECO:0000256" key="5">
    <source>
        <dbReference type="ARBA" id="ARBA00022553"/>
    </source>
</evidence>
<comment type="catalytic activity">
    <reaction evidence="18">
        <text>Ca(2+)(in) = Ca(2+)(out)</text>
        <dbReference type="Rhea" id="RHEA:29671"/>
        <dbReference type="ChEBI" id="CHEBI:29108"/>
    </reaction>
</comment>
<keyword evidence="7 19" id="KW-0107">Calcium channel</keyword>
<evidence type="ECO:0000256" key="21">
    <source>
        <dbReference type="SAM" id="MobiDB-lite"/>
    </source>
</evidence>
<gene>
    <name evidence="24" type="primary">ITPR3</name>
</gene>
<evidence type="ECO:0000256" key="2">
    <source>
        <dbReference type="ARBA" id="ARBA00004638"/>
    </source>
</evidence>
<dbReference type="CDD" id="cd23289">
    <property type="entry name" value="beta-trefoil_MIR_ITPR3"/>
    <property type="match status" value="1"/>
</dbReference>
<dbReference type="InterPro" id="IPR015925">
    <property type="entry name" value="Ryanodine_IP3_receptor"/>
</dbReference>
<dbReference type="InterPro" id="IPR014821">
    <property type="entry name" value="Ins145_P3_rcpt"/>
</dbReference>
<keyword evidence="4 19" id="KW-0813">Transport</keyword>
<keyword evidence="6 19" id="KW-0109">Calcium transport</keyword>
<evidence type="ECO:0000256" key="12">
    <source>
        <dbReference type="ARBA" id="ARBA00023065"/>
    </source>
</evidence>
<evidence type="ECO:0000256" key="7">
    <source>
        <dbReference type="ARBA" id="ARBA00022673"/>
    </source>
</evidence>
<keyword evidence="17" id="KW-0968">Cytoplasmic vesicle</keyword>
<keyword evidence="9" id="KW-0677">Repeat</keyword>
<evidence type="ECO:0000313" key="23">
    <source>
        <dbReference type="Proteomes" id="UP000694851"/>
    </source>
</evidence>
<dbReference type="FunFam" id="2.80.10.50:FF:000028">
    <property type="entry name" value="Inositol 1,4,5-trisphosphate receptor type 3"/>
    <property type="match status" value="1"/>
</dbReference>
<keyword evidence="23" id="KW-1185">Reference proteome</keyword>
<dbReference type="Pfam" id="PF08454">
    <property type="entry name" value="RIH_assoc"/>
    <property type="match status" value="1"/>
</dbReference>
<evidence type="ECO:0000313" key="24">
    <source>
        <dbReference type="RefSeq" id="XP_019516379.1"/>
    </source>
</evidence>
<evidence type="ECO:0000256" key="17">
    <source>
        <dbReference type="ARBA" id="ARBA00023329"/>
    </source>
</evidence>
<sequence>MSEMSSFLHIGDIVSLYAEGSVNGFISTLGLVDDRCVVEPAAGDLDNPPKKFRDCLFKVCPMNRYSAQKQYWKAKQTKQDKDKIADVVLLQKLQHAAQMEQKQNDTENKKVHGDIVKYGSVIQLLHMKSNKYLTVNKRLPALLEKNAMRVTLDATGNEGSWLFIQPFWKLRSNGDNVVVGDKVILNPVNAGQPLHASNYELSDNAGCKEVNSVNCNTSWKINLFMQFRDHLDEVLKGGDVVRLFHAEQEKFLTCDEYKAKLQVFLRTTLRQSATSATSSNALWEVEVVHHDPCRGGAGHWNGLYRFKHLATGNYLAAEENPSYKGDASDSKAVGVGAQGRSGRRNAGEKIKYRLVAVPHGNDIASLFELDPTTLQKTDSFVPRNSYVRLRHLCTNTWIQSTNVPIDVEEERPIRLMLGTCPTKEDKEAFAIVSVPVSEIRDLDFANDASSMLASAVEKLNEGFISQNDRRFVIQLLEDLVFFVSDVPNNGQNVLDIMVSKPNRERQKLMREQNILKQVVSLAHNLIYFGFYSFSELLRLTRTLLSIIDCVQGPPAMLQAYEDSGGKNVRRSIQGVGHMMSTMVLNRKQSVFGASSLPAGAGAAEPLDRSKFEDNEDIVVMETKLKILEILQFILNVRLDYRISYLLSVFKKEFVEVFPMQDSGADGTAPAFDSTTANMNLDRIGEQAEAMFGEHIAKQFGMMQSQIGYDILAEDTITALLHNNRKLLEKHITKTEVETFVSLVRKNREPRFLDYLSDLCVSNHIAIPVTQELICKCVLDPKNSDILIQTELRPVKEMAQSHEYLTIEYSEEEVWLTWTDKNNEHHEKSVRQLAQEARAGNAHDENVLSYYRYQLKLFARMCLDRQYLAIDEISQQLGVDLIFLCMADEMLPFDLRASFCHLMLHVHVDRDPQELVTPVKFARLWTEIPTAITIKDYDSNLNAARDDKKNKFASTMEFVEDYLNNVVSEAVPFANEEKNKLTFEVGWGLVGSGSEPVPSDSSANRAHTRCCRKTSSMLEVDDEGGRMFLRVLIHLTMHDYAPLVSGALQLLFKHFSQRQEAMHTFKQVQLLISAQDVENYKVIKSELDRLRTMVEKSELWVDKKGSVKGEEVEAGAAKDKKERPTDEEGFLPPPGEKSSENYHIVKGILERLNKMCGVGEQMRKKQQRLLKNMDAHKVMLDLLQIPYDKGDAKMMEILRYTHQFLQKFCAGNPGNQALLHKHLHLFLTPGLLEAETMQHIFLNNYQLCSEVSEPVLQHFVHLLATHGRHVQYLDFLHTVIKAEGKYVKKCQDMIMTELTNAGDDVVVFYNDKASLAHLLDMMKAARDGVEDHSPLMYHISLVDLLAACAEGKNVYTEIKCTSLLPLEDVVSVVTHEDCITEVKMAYVNFVNHCYVDTEVEMKEIYTSNHIWTLFENFTLDMARVCSKREKRLADATLEKYVLTVVLDTINAFFSSPFSENSTSLQTHQTIVVQLLQSTTRLLECPWLQQQHKGSVEACIRTLAMVAKGRAISLPMDLDAHISLLLSSGASCVAAAQRNVSNYKAATRTFPRVTPTANQWDYKNIIEKLQDIITALEERLRPLVQAELSVLVDVLHWPELLFLEGSEAYQRCESGGFLSKLIQHTKDLMESEEKLCVKVLRTLQQMLLKKAKYGDRGNQLRKMLLQNYLQNRKSSSRGDLPDPVGTGLDQDWSAIAATQCRLDKEGATKLVCDLITSTKNEKIFQESIGLAIRLLDGGNTEIQKSFYNLMMSDKKSERFFKVLHDRMKRAQQETKSTVAVNMNDLGSQPREDREPADPTTKGRVASFSMPGSSSRYWPGPSLRRGHEVGERVQSNEMGVCVLIMQPILRFLQLLCENHNRDLQNFLRCQNNKTNYNLVCETLQFLDIMCGSTTGGLGLLGLYINEDNVGLVIQTLETLTEYCQGPCHENQTCIVTHESNGIDIITALILNDISPLCKYRMDLVLQLKDNASKLLLALMESRHDSENAERILISLRPQELVDVIKKAYLQEEERENSEVSPREVGHNIYILALQLSRHNKQLQHLLKPVKRIQEEEAEGISSMLSLNNKQLSQMLKSSAPAQEEEEDPLAYYENHTSQIEIVRQDRSMEEIVFPVPGICQFLTEETKHRLFTTTEQDEQGSKVSDFFDQSSFLHNEMEWQRKLRSMPLIYWFSRRMTLWGSISFNLAVFINIIIAFFYPYVEGASTGVLDSPLISLLFWILICFSVAALFTKRYSVRPLIVALILRSIYYLGIGPTLNILGALNLTNKIVFVVSFVGNRGTFIRGYKAMVMDMEFLYHVGYILTSVLGLFAHELFYSILLFDLIYREETLFNVIKSVTRNGRSILLTALLALILVYLFSIVGFLFLKDDFILEVDRLPSNHSRASPLGMPHGAATFMGTCSREGIDCVSGVSVPEVLEEDEELDSTERACDTLLMCIVTVMNHGLRNGGGVGDILRKPSKDESLFPARVVYDLLFFFIVIIIVLNLIFGVIIDTFADLRSEKQKKEEILKTTCFICGLERDKFDNKTVSFEEHIKFEHNMWNYLYFIVLVRVKNKTDYTGPESYVAQMIKNKNLDWFPRMRAMSLVSNEGEGEQNEIRILQDKLNSTMKLVSHLTAQLNELKEQMTEQRKRRQRLGFVDVQSCMSR</sequence>
<dbReference type="InterPro" id="IPR013662">
    <property type="entry name" value="RIH_assoc-dom"/>
</dbReference>
<dbReference type="InterPro" id="IPR016093">
    <property type="entry name" value="MIR_motif"/>
</dbReference>
<keyword evidence="15 19" id="KW-1071">Ligand-gated ion channel</keyword>
<dbReference type="Gene3D" id="2.80.10.50">
    <property type="match status" value="2"/>
</dbReference>
<dbReference type="Gene3D" id="1.25.10.30">
    <property type="entry name" value="IP3 receptor type 1 binding core, RIH domain"/>
    <property type="match status" value="2"/>
</dbReference>
<feature type="domain" description="MIR" evidence="22">
    <location>
        <begin position="113"/>
        <end position="173"/>
    </location>
</feature>
<evidence type="ECO:0000256" key="1">
    <source>
        <dbReference type="ARBA" id="ARBA00004477"/>
    </source>
</evidence>
<dbReference type="GO" id="GO:0030658">
    <property type="term" value="C:transport vesicle membrane"/>
    <property type="evidence" value="ECO:0007669"/>
    <property type="project" value="UniProtKB-SubCell"/>
</dbReference>
<evidence type="ECO:0000256" key="8">
    <source>
        <dbReference type="ARBA" id="ARBA00022692"/>
    </source>
</evidence>
<dbReference type="InterPro" id="IPR000699">
    <property type="entry name" value="RIH_dom"/>
</dbReference>
<dbReference type="Gene3D" id="1.10.287.70">
    <property type="match status" value="1"/>
</dbReference>
<dbReference type="Pfam" id="PF08709">
    <property type="entry name" value="Ins145_P3_rec"/>
    <property type="match status" value="1"/>
</dbReference>
<dbReference type="CTD" id="3710"/>
<keyword evidence="5" id="KW-0597">Phosphoprotein</keyword>
<dbReference type="GO" id="GO:0005789">
    <property type="term" value="C:endoplasmic reticulum membrane"/>
    <property type="evidence" value="ECO:0007669"/>
    <property type="project" value="UniProtKB-SubCell"/>
</dbReference>
<comment type="similarity">
    <text evidence="3 19">Belongs to the InsP3 receptor family.</text>
</comment>
<name>A0A8B7SUD7_HIPAR</name>
<feature type="compositionally biased region" description="Basic and acidic residues" evidence="21">
    <location>
        <begin position="1110"/>
        <end position="1125"/>
    </location>
</feature>
<feature type="transmembrane region" description="Helical" evidence="19">
    <location>
        <begin position="2240"/>
        <end position="2260"/>
    </location>
</feature>
<feature type="transmembrane region" description="Helical" evidence="19">
    <location>
        <begin position="2173"/>
        <end position="2198"/>
    </location>
</feature>
<dbReference type="InterPro" id="IPR005821">
    <property type="entry name" value="Ion_trans_dom"/>
</dbReference>
<dbReference type="PRINTS" id="PR00779">
    <property type="entry name" value="INSP3RECEPTR"/>
</dbReference>
<keyword evidence="13 19" id="KW-0472">Membrane</keyword>
<feature type="coiled-coil region" evidence="20">
    <location>
        <begin position="2601"/>
        <end position="2628"/>
    </location>
</feature>
<dbReference type="PANTHER" id="PTHR45816:SF1">
    <property type="entry name" value="INOSITOL 1,4,5-TRISPHOSPHATE RECEPTOR"/>
    <property type="match status" value="1"/>
</dbReference>
<comment type="domain">
    <text evidence="19">Composed of a large N-terminal cytoplasmic domain (CD) followed by a juxtamembrane domain (JD) and a transmembrane domain (TMD).</text>
</comment>
<dbReference type="OrthoDB" id="76898at2759"/>
<reference evidence="24" key="1">
    <citation type="submission" date="2025-08" db="UniProtKB">
        <authorList>
            <consortium name="RefSeq"/>
        </authorList>
    </citation>
    <scope>IDENTIFICATION</scope>
    <source>
        <tissue evidence="24">Muscle</tissue>
    </source>
</reference>
<comment type="function">
    <text evidence="19">Receptor for inositol 1,4,5-trisphosphate, a second messenger that mediates the release of intracellular calcium.</text>
</comment>
<evidence type="ECO:0000256" key="20">
    <source>
        <dbReference type="SAM" id="Coils"/>
    </source>
</evidence>
<feature type="region of interest" description="Disordered" evidence="21">
    <location>
        <begin position="1110"/>
        <end position="1136"/>
    </location>
</feature>
<feature type="region of interest" description="Disordered" evidence="21">
    <location>
        <begin position="1781"/>
        <end position="1818"/>
    </location>
</feature>
<evidence type="ECO:0000256" key="14">
    <source>
        <dbReference type="ARBA" id="ARBA00023170"/>
    </source>
</evidence>
<evidence type="ECO:0000256" key="4">
    <source>
        <dbReference type="ARBA" id="ARBA00022448"/>
    </source>
</evidence>
<dbReference type="SMART" id="SM00472">
    <property type="entry name" value="MIR"/>
    <property type="match status" value="4"/>
</dbReference>
<keyword evidence="16 19" id="KW-0407">Ion channel</keyword>
<comment type="subcellular location">
    <subcellularLocation>
        <location evidence="2">Cytoplasmic vesicle</location>
        <location evidence="2">Secretory vesicle membrane</location>
        <topology evidence="2">Multi-pass membrane protein</topology>
    </subcellularLocation>
    <subcellularLocation>
        <location evidence="1 19">Endoplasmic reticulum membrane</location>
        <topology evidence="1 19">Multi-pass membrane protein</topology>
    </subcellularLocation>
</comment>
<feature type="domain" description="MIR" evidence="22">
    <location>
        <begin position="232"/>
        <end position="288"/>
    </location>
</feature>
<comment type="subunit">
    <text evidence="19">Homotetramer.</text>
</comment>
<evidence type="ECO:0000256" key="15">
    <source>
        <dbReference type="ARBA" id="ARBA00023286"/>
    </source>
</evidence>
<keyword evidence="14 19" id="KW-0675">Receptor</keyword>
<proteinExistence type="inferred from homology"/>